<dbReference type="AlphaFoldDB" id="N9E4T4"/>
<dbReference type="EMBL" id="APQK01000012">
    <property type="protein sequence ID" value="ENW05147.1"/>
    <property type="molecule type" value="Genomic_DNA"/>
</dbReference>
<dbReference type="InterPro" id="IPR038488">
    <property type="entry name" value="Integrase_DNA-bd_sf"/>
</dbReference>
<dbReference type="InterPro" id="IPR002104">
    <property type="entry name" value="Integrase_catalytic"/>
</dbReference>
<evidence type="ECO:0000313" key="6">
    <source>
        <dbReference type="EMBL" id="ENW05147.1"/>
    </source>
</evidence>
<comment type="caution">
    <text evidence="6">The sequence shown here is derived from an EMBL/GenBank/DDBJ whole genome shotgun (WGS) entry which is preliminary data.</text>
</comment>
<evidence type="ECO:0000259" key="5">
    <source>
        <dbReference type="PROSITE" id="PS51898"/>
    </source>
</evidence>
<dbReference type="HOGENOM" id="CLU_027562_0_0_6"/>
<sequence>MLSDTRVKSLKPKEKLYRVLDGERLYIEVRPSGKKIWRLKFIYEGKEGSISFGEYPAVSLSDARRLKDDAKEKLAKGINPVEQKRKEIKAKEIASKNTFRTIAEEYIEKRLKDRSEKYQNQFKESLERDAYKVIGDKEITKITSADILQIMQNTIKRVQSQDNHGTGEFTATNNRKFIGAVVRYAIVTLRADYDPTFAVRGAIDCPEIEHARPLELHEAKLLRVKLDNYVGTTTVKNAILALMYSMLRGVEVRRMQWSFVDFDAKLITFPIASKRTGQTRTTKKNRIHLVPISDQLFKLLKEQFEISGGGELVFPTIYKNKSNSGMLSGSTLNKALKYIGLDNVSAHDFRATASTLLNEKGYDENWIEKQLAHADDNKTRASYNHAKYLDNRRQMLQDWADIVDSWKD</sequence>
<keyword evidence="2" id="KW-0229">DNA integration</keyword>
<comment type="similarity">
    <text evidence="1">Belongs to the 'phage' integrase family.</text>
</comment>
<dbReference type="PANTHER" id="PTHR30629:SF2">
    <property type="entry name" value="PROPHAGE INTEGRASE INTS-RELATED"/>
    <property type="match status" value="1"/>
</dbReference>
<dbReference type="RefSeq" id="WP_005054230.1">
    <property type="nucleotide sequence ID" value="NZ_KB849759.1"/>
</dbReference>
<protein>
    <recommendedName>
        <fullName evidence="5">Tyr recombinase domain-containing protein</fullName>
    </recommendedName>
</protein>
<dbReference type="Proteomes" id="UP000018417">
    <property type="component" value="Unassembled WGS sequence"/>
</dbReference>
<proteinExistence type="inferred from homology"/>
<dbReference type="Pfam" id="PF00589">
    <property type="entry name" value="Phage_integrase"/>
    <property type="match status" value="1"/>
</dbReference>
<evidence type="ECO:0000256" key="2">
    <source>
        <dbReference type="ARBA" id="ARBA00022908"/>
    </source>
</evidence>
<evidence type="ECO:0000256" key="4">
    <source>
        <dbReference type="ARBA" id="ARBA00023172"/>
    </source>
</evidence>
<dbReference type="CDD" id="cd00801">
    <property type="entry name" value="INT_P4_C"/>
    <property type="match status" value="1"/>
</dbReference>
<dbReference type="Gene3D" id="1.10.443.10">
    <property type="entry name" value="Intergrase catalytic core"/>
    <property type="match status" value="1"/>
</dbReference>
<dbReference type="Pfam" id="PF13356">
    <property type="entry name" value="Arm-DNA-bind_3"/>
    <property type="match status" value="1"/>
</dbReference>
<evidence type="ECO:0000313" key="7">
    <source>
        <dbReference type="Proteomes" id="UP000018417"/>
    </source>
</evidence>
<dbReference type="GO" id="GO:0006310">
    <property type="term" value="P:DNA recombination"/>
    <property type="evidence" value="ECO:0007669"/>
    <property type="project" value="UniProtKB-KW"/>
</dbReference>
<name>N9E4T4_9GAMM</name>
<dbReference type="PATRIC" id="fig|1217649.3.peg.1816"/>
<dbReference type="SUPFAM" id="SSF56349">
    <property type="entry name" value="DNA breaking-rejoining enzymes"/>
    <property type="match status" value="1"/>
</dbReference>
<dbReference type="Pfam" id="PF22022">
    <property type="entry name" value="Phage_int_M"/>
    <property type="match status" value="1"/>
</dbReference>
<keyword evidence="4" id="KW-0233">DNA recombination</keyword>
<reference evidence="6 7" key="1">
    <citation type="submission" date="2013-02" db="EMBL/GenBank/DDBJ databases">
        <title>The Genome Sequence of Acinetobacter beijerinckii ANC 3835.</title>
        <authorList>
            <consortium name="The Broad Institute Genome Sequencing Platform"/>
            <consortium name="The Broad Institute Genome Sequencing Center for Infectious Disease"/>
            <person name="Cerqueira G."/>
            <person name="Feldgarden M."/>
            <person name="Courvalin P."/>
            <person name="Perichon B."/>
            <person name="Grillot-Courvalin C."/>
            <person name="Clermont D."/>
            <person name="Rocha E."/>
            <person name="Yoon E.-J."/>
            <person name="Nemec A."/>
            <person name="Walker B."/>
            <person name="Young S.K."/>
            <person name="Zeng Q."/>
            <person name="Gargeya S."/>
            <person name="Fitzgerald M."/>
            <person name="Haas B."/>
            <person name="Abouelleil A."/>
            <person name="Alvarado L."/>
            <person name="Arachchi H.M."/>
            <person name="Berlin A.M."/>
            <person name="Chapman S.B."/>
            <person name="Dewar J."/>
            <person name="Goldberg J."/>
            <person name="Griggs A."/>
            <person name="Gujja S."/>
            <person name="Hansen M."/>
            <person name="Howarth C."/>
            <person name="Imamovic A."/>
            <person name="Larimer J."/>
            <person name="McCowan C."/>
            <person name="Murphy C."/>
            <person name="Neiman D."/>
            <person name="Pearson M."/>
            <person name="Priest M."/>
            <person name="Roberts A."/>
            <person name="Saif S."/>
            <person name="Shea T."/>
            <person name="Sisk P."/>
            <person name="Sykes S."/>
            <person name="Wortman J."/>
            <person name="Nusbaum C."/>
            <person name="Birren B."/>
        </authorList>
    </citation>
    <scope>NUCLEOTIDE SEQUENCE [LARGE SCALE GENOMIC DNA]</scope>
    <source>
        <strain evidence="6 7">ANC 3835</strain>
    </source>
</reference>
<organism evidence="6 7">
    <name type="scientific">Acinetobacter beijerinckii ANC 3835</name>
    <dbReference type="NCBI Taxonomy" id="1217649"/>
    <lineage>
        <taxon>Bacteria</taxon>
        <taxon>Pseudomonadati</taxon>
        <taxon>Pseudomonadota</taxon>
        <taxon>Gammaproteobacteria</taxon>
        <taxon>Moraxellales</taxon>
        <taxon>Moraxellaceae</taxon>
        <taxon>Acinetobacter</taxon>
    </lineage>
</organism>
<dbReference type="InterPro" id="IPR010998">
    <property type="entry name" value="Integrase_recombinase_N"/>
</dbReference>
<dbReference type="InterPro" id="IPR025166">
    <property type="entry name" value="Integrase_DNA_bind_dom"/>
</dbReference>
<dbReference type="GO" id="GO:0015074">
    <property type="term" value="P:DNA integration"/>
    <property type="evidence" value="ECO:0007669"/>
    <property type="project" value="UniProtKB-KW"/>
</dbReference>
<accession>N9E4T4</accession>
<keyword evidence="3" id="KW-0238">DNA-binding</keyword>
<dbReference type="GO" id="GO:0003677">
    <property type="term" value="F:DNA binding"/>
    <property type="evidence" value="ECO:0007669"/>
    <property type="project" value="UniProtKB-KW"/>
</dbReference>
<dbReference type="Gene3D" id="3.30.160.390">
    <property type="entry name" value="Integrase, DNA-binding domain"/>
    <property type="match status" value="1"/>
</dbReference>
<feature type="domain" description="Tyr recombinase" evidence="5">
    <location>
        <begin position="209"/>
        <end position="396"/>
    </location>
</feature>
<dbReference type="OrthoDB" id="9795573at2"/>
<dbReference type="PANTHER" id="PTHR30629">
    <property type="entry name" value="PROPHAGE INTEGRASE"/>
    <property type="match status" value="1"/>
</dbReference>
<dbReference type="InterPro" id="IPR011010">
    <property type="entry name" value="DNA_brk_join_enz"/>
</dbReference>
<dbReference type="InterPro" id="IPR013762">
    <property type="entry name" value="Integrase-like_cat_sf"/>
</dbReference>
<dbReference type="InterPro" id="IPR053876">
    <property type="entry name" value="Phage_int_M"/>
</dbReference>
<evidence type="ECO:0000256" key="1">
    <source>
        <dbReference type="ARBA" id="ARBA00008857"/>
    </source>
</evidence>
<dbReference type="Gene3D" id="1.10.150.130">
    <property type="match status" value="1"/>
</dbReference>
<dbReference type="InterPro" id="IPR050808">
    <property type="entry name" value="Phage_Integrase"/>
</dbReference>
<gene>
    <name evidence="6" type="ORF">F934_01879</name>
</gene>
<evidence type="ECO:0000256" key="3">
    <source>
        <dbReference type="ARBA" id="ARBA00023125"/>
    </source>
</evidence>
<dbReference type="PROSITE" id="PS51898">
    <property type="entry name" value="TYR_RECOMBINASE"/>
    <property type="match status" value="1"/>
</dbReference>